<name>A0A1Y1JLZ5_PLAGO</name>
<evidence type="ECO:0000256" key="1">
    <source>
        <dbReference type="SAM" id="Phobius"/>
    </source>
</evidence>
<reference evidence="3" key="1">
    <citation type="submission" date="2017-04" db="EMBL/GenBank/DDBJ databases">
        <title>Plasmodium gonderi genome.</title>
        <authorList>
            <person name="Arisue N."/>
            <person name="Honma H."/>
            <person name="Kawai S."/>
            <person name="Tougan T."/>
            <person name="Tanabe K."/>
            <person name="Horii T."/>
        </authorList>
    </citation>
    <scope>NUCLEOTIDE SEQUENCE [LARGE SCALE GENOMIC DNA]</scope>
    <source>
        <strain evidence="3">ATCC 30045</strain>
    </source>
</reference>
<dbReference type="EMBL" id="BDQF01000015">
    <property type="protein sequence ID" value="GAW83491.1"/>
    <property type="molecule type" value="Genomic_DNA"/>
</dbReference>
<comment type="caution">
    <text evidence="2">The sequence shown here is derived from an EMBL/GenBank/DDBJ whole genome shotgun (WGS) entry which is preliminary data.</text>
</comment>
<sequence>MDCNLIHDFYKTLSCFKTIRKINTFVKDNKEKASIEELKILNEKKYLSHSIAIVLALGIHMSFRKLKRSKIFIFRPLLPDIFGLISSCSFLYLHALHLSRNNISKFIQLNLKESDNKGICNYVDEMYKKYEPNDYLNLMRKSL</sequence>
<accession>A0A1Y1JLZ5</accession>
<organism evidence="2 3">
    <name type="scientific">Plasmodium gonderi</name>
    <dbReference type="NCBI Taxonomy" id="77519"/>
    <lineage>
        <taxon>Eukaryota</taxon>
        <taxon>Sar</taxon>
        <taxon>Alveolata</taxon>
        <taxon>Apicomplexa</taxon>
        <taxon>Aconoidasida</taxon>
        <taxon>Haemosporida</taxon>
        <taxon>Plasmodiidae</taxon>
        <taxon>Plasmodium</taxon>
        <taxon>Plasmodium (Plasmodium)</taxon>
    </lineage>
</organism>
<proteinExistence type="predicted"/>
<dbReference type="AlphaFoldDB" id="A0A1Y1JLZ5"/>
<dbReference type="Proteomes" id="UP000195521">
    <property type="component" value="Unassembled WGS sequence"/>
</dbReference>
<dbReference type="OMA" id="WYKTFSC"/>
<gene>
    <name evidence="2" type="ORF">PGO_142880</name>
</gene>
<evidence type="ECO:0000313" key="3">
    <source>
        <dbReference type="Proteomes" id="UP000195521"/>
    </source>
</evidence>
<keyword evidence="1" id="KW-0472">Membrane</keyword>
<dbReference type="OrthoDB" id="373683at2759"/>
<keyword evidence="3" id="KW-1185">Reference proteome</keyword>
<dbReference type="GeneID" id="39750236"/>
<dbReference type="RefSeq" id="XP_028546080.1">
    <property type="nucleotide sequence ID" value="XM_028690279.1"/>
</dbReference>
<keyword evidence="1" id="KW-0812">Transmembrane</keyword>
<protein>
    <submittedName>
        <fullName evidence="2">Uncharacterized protein</fullName>
    </submittedName>
</protein>
<evidence type="ECO:0000313" key="2">
    <source>
        <dbReference type="EMBL" id="GAW83491.1"/>
    </source>
</evidence>
<keyword evidence="1" id="KW-1133">Transmembrane helix</keyword>
<feature type="transmembrane region" description="Helical" evidence="1">
    <location>
        <begin position="72"/>
        <end position="93"/>
    </location>
</feature>